<evidence type="ECO:0000313" key="2">
    <source>
        <dbReference type="Proteomes" id="UP001470023"/>
    </source>
</evidence>
<dbReference type="Proteomes" id="UP001470023">
    <property type="component" value="Unassembled WGS sequence"/>
</dbReference>
<dbReference type="EMBL" id="JBEPAZ010000065">
    <property type="protein sequence ID" value="MER6433645.1"/>
    <property type="molecule type" value="Genomic_DNA"/>
</dbReference>
<reference evidence="1 2" key="1">
    <citation type="submission" date="2024-06" db="EMBL/GenBank/DDBJ databases">
        <title>The Natural Products Discovery Center: Release of the First 8490 Sequenced Strains for Exploring Actinobacteria Biosynthetic Diversity.</title>
        <authorList>
            <person name="Kalkreuter E."/>
            <person name="Kautsar S.A."/>
            <person name="Yang D."/>
            <person name="Bader C.D."/>
            <person name="Teijaro C.N."/>
            <person name="Fluegel L."/>
            <person name="Davis C.M."/>
            <person name="Simpson J.R."/>
            <person name="Lauterbach L."/>
            <person name="Steele A.D."/>
            <person name="Gui C."/>
            <person name="Meng S."/>
            <person name="Li G."/>
            <person name="Viehrig K."/>
            <person name="Ye F."/>
            <person name="Su P."/>
            <person name="Kiefer A.F."/>
            <person name="Nichols A."/>
            <person name="Cepeda A.J."/>
            <person name="Yan W."/>
            <person name="Fan B."/>
            <person name="Jiang Y."/>
            <person name="Adhikari A."/>
            <person name="Zheng C.-J."/>
            <person name="Schuster L."/>
            <person name="Cowan T.M."/>
            <person name="Smanski M.J."/>
            <person name="Chevrette M.G."/>
            <person name="De Carvalho L.P.S."/>
            <person name="Shen B."/>
        </authorList>
    </citation>
    <scope>NUCLEOTIDE SEQUENCE [LARGE SCALE GENOMIC DNA]</scope>
    <source>
        <strain evidence="1 2">NPDC001166</strain>
    </source>
</reference>
<dbReference type="RefSeq" id="WP_352065686.1">
    <property type="nucleotide sequence ID" value="NZ_JBEPAZ010000065.1"/>
</dbReference>
<proteinExistence type="predicted"/>
<name>A0ABV1UIU1_9ACTN</name>
<keyword evidence="2" id="KW-1185">Reference proteome</keyword>
<gene>
    <name evidence="1" type="ORF">ABT272_38870</name>
</gene>
<sequence length="154" mass="16327">MSWDEEWAQLKADALARQQQSAHMQLNLLPADMGGDGSAAGPSGHGDGFAVNASSIDGSSHLLLEIAGVLYEGRMDGENATMCRAPRAHPGVASNAETFARFAQDQYNDAVVLLAALAGKLKSTNNTYAEYDDGVRAKLNSVLLSGRYTEPGDR</sequence>
<comment type="caution">
    <text evidence="1">The sequence shown here is derived from an EMBL/GenBank/DDBJ whole genome shotgun (WGS) entry which is preliminary data.</text>
</comment>
<evidence type="ECO:0000313" key="1">
    <source>
        <dbReference type="EMBL" id="MER6433645.1"/>
    </source>
</evidence>
<protein>
    <submittedName>
        <fullName evidence="1">Uncharacterized protein</fullName>
    </submittedName>
</protein>
<accession>A0ABV1UIU1</accession>
<organism evidence="1 2">
    <name type="scientific">Streptomyces sp. 900105245</name>
    <dbReference type="NCBI Taxonomy" id="3154379"/>
    <lineage>
        <taxon>Bacteria</taxon>
        <taxon>Bacillati</taxon>
        <taxon>Actinomycetota</taxon>
        <taxon>Actinomycetes</taxon>
        <taxon>Kitasatosporales</taxon>
        <taxon>Streptomycetaceae</taxon>
        <taxon>Streptomyces</taxon>
    </lineage>
</organism>